<feature type="compositionally biased region" description="Basic and acidic residues" evidence="1">
    <location>
        <begin position="52"/>
        <end position="61"/>
    </location>
</feature>
<dbReference type="EMBL" id="BTTX01000005">
    <property type="protein sequence ID" value="GMU09312.1"/>
    <property type="molecule type" value="Genomic_DNA"/>
</dbReference>
<name>A0ABQ6QZ29_9BACT</name>
<feature type="region of interest" description="Disordered" evidence="1">
    <location>
        <begin position="45"/>
        <end position="79"/>
    </location>
</feature>
<protein>
    <submittedName>
        <fullName evidence="2">Uncharacterized protein</fullName>
    </submittedName>
</protein>
<reference evidence="2 3" key="1">
    <citation type="journal article" date="2024" name="Arch. Microbiol.">
        <title>Corallococcus caeni sp. nov., a novel myxobacterium isolated from activated sludge.</title>
        <authorList>
            <person name="Tomita S."/>
            <person name="Nakai R."/>
            <person name="Kuroda K."/>
            <person name="Kurashita H."/>
            <person name="Hatamoto M."/>
            <person name="Yamaguchi T."/>
            <person name="Narihiro T."/>
        </authorList>
    </citation>
    <scope>NUCLEOTIDE SEQUENCE [LARGE SCALE GENOMIC DNA]</scope>
    <source>
        <strain evidence="2 3">NO1</strain>
    </source>
</reference>
<gene>
    <name evidence="2" type="ORF">ASNO1_55650</name>
</gene>
<accession>A0ABQ6QZ29</accession>
<evidence type="ECO:0000256" key="1">
    <source>
        <dbReference type="SAM" id="MobiDB-lite"/>
    </source>
</evidence>
<evidence type="ECO:0000313" key="3">
    <source>
        <dbReference type="Proteomes" id="UP001342631"/>
    </source>
</evidence>
<sequence length="79" mass="9070">MRFTPSFFIHADSVTPVSHRGRPDAKPTAIRSQTRRLFKTVRSEELGMGARENSRQHRESTPRVTYRRPGNVRPAAVRP</sequence>
<proteinExistence type="predicted"/>
<comment type="caution">
    <text evidence="2">The sequence shown here is derived from an EMBL/GenBank/DDBJ whole genome shotgun (WGS) entry which is preliminary data.</text>
</comment>
<dbReference type="Proteomes" id="UP001342631">
    <property type="component" value="Unassembled WGS sequence"/>
</dbReference>
<organism evidence="2 3">
    <name type="scientific">Corallococcus caeni</name>
    <dbReference type="NCBI Taxonomy" id="3082388"/>
    <lineage>
        <taxon>Bacteria</taxon>
        <taxon>Pseudomonadati</taxon>
        <taxon>Myxococcota</taxon>
        <taxon>Myxococcia</taxon>
        <taxon>Myxococcales</taxon>
        <taxon>Cystobacterineae</taxon>
        <taxon>Myxococcaceae</taxon>
        <taxon>Corallococcus</taxon>
    </lineage>
</organism>
<keyword evidence="3" id="KW-1185">Reference proteome</keyword>
<evidence type="ECO:0000313" key="2">
    <source>
        <dbReference type="EMBL" id="GMU09312.1"/>
    </source>
</evidence>